<proteinExistence type="predicted"/>
<reference evidence="9" key="1">
    <citation type="submission" date="2018-06" db="EMBL/GenBank/DDBJ databases">
        <authorList>
            <person name="Zhirakovskaya E."/>
        </authorList>
    </citation>
    <scope>NUCLEOTIDE SEQUENCE</scope>
</reference>
<dbReference type="InterPro" id="IPR024167">
    <property type="entry name" value="Cytochrome_c4-like"/>
</dbReference>
<evidence type="ECO:0000256" key="4">
    <source>
        <dbReference type="ARBA" id="ARBA00022723"/>
    </source>
</evidence>
<dbReference type="PANTHER" id="PTHR33751:SF9">
    <property type="entry name" value="CYTOCHROME C4"/>
    <property type="match status" value="1"/>
</dbReference>
<dbReference type="GO" id="GO:0009055">
    <property type="term" value="F:electron transfer activity"/>
    <property type="evidence" value="ECO:0007669"/>
    <property type="project" value="InterPro"/>
</dbReference>
<evidence type="ECO:0000259" key="8">
    <source>
        <dbReference type="PROSITE" id="PS51007"/>
    </source>
</evidence>
<sequence>MIKKSRILIALLGGLASLVLVSGAHASKPGDPVAGEMQAGLCGGCHGFDGNSPDASFPRLAGQYEMYIVKQIRDFQKGHRANNDTMAGMAAMVASLQDAKDIGAFYEKQKMAKKPIATVDKKLAAKGKKLYYNGNPKSGVYGCVNCHGDRGKGKSANISIFPRIGGQHRDYIIKQLKDFKSSSRANDPAGMMADIAKKLSDKEVTAVAHYLSAQLP</sequence>
<dbReference type="PIRSF" id="PIRSF000005">
    <property type="entry name" value="Cytochrome_c4"/>
    <property type="match status" value="1"/>
</dbReference>
<dbReference type="InterPro" id="IPR050597">
    <property type="entry name" value="Cytochrome_c_Oxidase_Subunit"/>
</dbReference>
<evidence type="ECO:0000256" key="3">
    <source>
        <dbReference type="ARBA" id="ARBA00022617"/>
    </source>
</evidence>
<evidence type="ECO:0000256" key="6">
    <source>
        <dbReference type="ARBA" id="ARBA00022982"/>
    </source>
</evidence>
<dbReference type="EMBL" id="UOFQ01000151">
    <property type="protein sequence ID" value="VAW89744.1"/>
    <property type="molecule type" value="Genomic_DNA"/>
</dbReference>
<dbReference type="AlphaFoldDB" id="A0A3B1A7Q2"/>
<comment type="subcellular location">
    <subcellularLocation>
        <location evidence="1">Periplasm</location>
    </subcellularLocation>
</comment>
<keyword evidence="4" id="KW-0479">Metal-binding</keyword>
<gene>
    <name evidence="9" type="ORF">MNBD_GAMMA17-2086</name>
</gene>
<feature type="domain" description="Cytochrome c" evidence="8">
    <location>
        <begin position="30"/>
        <end position="110"/>
    </location>
</feature>
<organism evidence="9">
    <name type="scientific">hydrothermal vent metagenome</name>
    <dbReference type="NCBI Taxonomy" id="652676"/>
    <lineage>
        <taxon>unclassified sequences</taxon>
        <taxon>metagenomes</taxon>
        <taxon>ecological metagenomes</taxon>
    </lineage>
</organism>
<dbReference type="PROSITE" id="PS51007">
    <property type="entry name" value="CYTC"/>
    <property type="match status" value="2"/>
</dbReference>
<keyword evidence="7" id="KW-0408">Iron</keyword>
<dbReference type="PANTHER" id="PTHR33751">
    <property type="entry name" value="CBB3-TYPE CYTOCHROME C OXIDASE SUBUNIT FIXP"/>
    <property type="match status" value="1"/>
</dbReference>
<keyword evidence="3" id="KW-0349">Heme</keyword>
<dbReference type="InterPro" id="IPR036909">
    <property type="entry name" value="Cyt_c-like_dom_sf"/>
</dbReference>
<evidence type="ECO:0000256" key="2">
    <source>
        <dbReference type="ARBA" id="ARBA00022448"/>
    </source>
</evidence>
<dbReference type="SUPFAM" id="SSF46626">
    <property type="entry name" value="Cytochrome c"/>
    <property type="match status" value="2"/>
</dbReference>
<dbReference type="InterPro" id="IPR009056">
    <property type="entry name" value="Cyt_c-like_dom"/>
</dbReference>
<dbReference type="GO" id="GO:0042597">
    <property type="term" value="C:periplasmic space"/>
    <property type="evidence" value="ECO:0007669"/>
    <property type="project" value="UniProtKB-SubCell"/>
</dbReference>
<evidence type="ECO:0000256" key="7">
    <source>
        <dbReference type="ARBA" id="ARBA00023004"/>
    </source>
</evidence>
<dbReference type="GO" id="GO:0020037">
    <property type="term" value="F:heme binding"/>
    <property type="evidence" value="ECO:0007669"/>
    <property type="project" value="InterPro"/>
</dbReference>
<keyword evidence="5" id="KW-0574">Periplasm</keyword>
<evidence type="ECO:0000256" key="5">
    <source>
        <dbReference type="ARBA" id="ARBA00022764"/>
    </source>
</evidence>
<dbReference type="GO" id="GO:0005506">
    <property type="term" value="F:iron ion binding"/>
    <property type="evidence" value="ECO:0007669"/>
    <property type="project" value="InterPro"/>
</dbReference>
<keyword evidence="2" id="KW-0813">Transport</keyword>
<dbReference type="Gene3D" id="1.10.760.10">
    <property type="entry name" value="Cytochrome c-like domain"/>
    <property type="match status" value="2"/>
</dbReference>
<name>A0A3B1A7Q2_9ZZZZ</name>
<protein>
    <submittedName>
        <fullName evidence="9">Cytochrome c4</fullName>
    </submittedName>
</protein>
<keyword evidence="6" id="KW-0249">Electron transport</keyword>
<evidence type="ECO:0000313" key="9">
    <source>
        <dbReference type="EMBL" id="VAW89744.1"/>
    </source>
</evidence>
<accession>A0A3B1A7Q2</accession>
<feature type="domain" description="Cytochrome c" evidence="8">
    <location>
        <begin position="122"/>
        <end position="215"/>
    </location>
</feature>
<evidence type="ECO:0000256" key="1">
    <source>
        <dbReference type="ARBA" id="ARBA00004418"/>
    </source>
</evidence>
<dbReference type="Pfam" id="PF00034">
    <property type="entry name" value="Cytochrom_C"/>
    <property type="match status" value="1"/>
</dbReference>